<keyword evidence="1" id="KW-0732">Signal</keyword>
<reference evidence="2" key="1">
    <citation type="submission" date="2018-03" db="EMBL/GenBank/DDBJ databases">
        <authorList>
            <person name="Guldener U."/>
        </authorList>
    </citation>
    <scope>NUCLEOTIDE SEQUENCE</scope>
</reference>
<gene>
    <name evidence="2" type="ORF">FTOL_03947</name>
</gene>
<proteinExistence type="predicted"/>
<organism evidence="2 3">
    <name type="scientific">Fusarium torulosum</name>
    <dbReference type="NCBI Taxonomy" id="33205"/>
    <lineage>
        <taxon>Eukaryota</taxon>
        <taxon>Fungi</taxon>
        <taxon>Dikarya</taxon>
        <taxon>Ascomycota</taxon>
        <taxon>Pezizomycotina</taxon>
        <taxon>Sordariomycetes</taxon>
        <taxon>Hypocreomycetidae</taxon>
        <taxon>Hypocreales</taxon>
        <taxon>Nectriaceae</taxon>
        <taxon>Fusarium</taxon>
    </lineage>
</organism>
<accession>A0AAE8M517</accession>
<evidence type="ECO:0000313" key="3">
    <source>
        <dbReference type="Proteomes" id="UP001187734"/>
    </source>
</evidence>
<comment type="caution">
    <text evidence="2">The sequence shown here is derived from an EMBL/GenBank/DDBJ whole genome shotgun (WGS) entry which is preliminary data.</text>
</comment>
<protein>
    <submittedName>
        <fullName evidence="2">Uncharacterized protein</fullName>
    </submittedName>
</protein>
<dbReference type="EMBL" id="ONZP01000116">
    <property type="protein sequence ID" value="SPJ74217.1"/>
    <property type="molecule type" value="Genomic_DNA"/>
</dbReference>
<evidence type="ECO:0000256" key="1">
    <source>
        <dbReference type="SAM" id="SignalP"/>
    </source>
</evidence>
<feature type="signal peptide" evidence="1">
    <location>
        <begin position="1"/>
        <end position="20"/>
    </location>
</feature>
<feature type="chain" id="PRO_5042273314" evidence="1">
    <location>
        <begin position="21"/>
        <end position="142"/>
    </location>
</feature>
<dbReference type="AlphaFoldDB" id="A0AAE8M517"/>
<evidence type="ECO:0000313" key="2">
    <source>
        <dbReference type="EMBL" id="SPJ74217.1"/>
    </source>
</evidence>
<keyword evidence="3" id="KW-1185">Reference proteome</keyword>
<dbReference type="Proteomes" id="UP001187734">
    <property type="component" value="Unassembled WGS sequence"/>
</dbReference>
<sequence length="142" mass="15501">MKLTLPTVVFSLSLLGAVDASRIEIDVATGPGIIPVYSSAYYDNKGKMYSLGAFRDGCKKTQYDWIKQICIDGSKSRAHVTYSGGSRNCYKQTKDSSKLCGGSSGCWGGVCTRCWNYVYTKTSCTWRSADDIEAPTGEQEST</sequence>
<name>A0AAE8M517_9HYPO</name>